<dbReference type="PANTHER" id="PTHR22916">
    <property type="entry name" value="GLYCOSYLTRANSFERASE"/>
    <property type="match status" value="1"/>
</dbReference>
<evidence type="ECO:0000313" key="3">
    <source>
        <dbReference type="EMBL" id="GLO67611.1"/>
    </source>
</evidence>
<evidence type="ECO:0000256" key="1">
    <source>
        <dbReference type="ARBA" id="ARBA00006739"/>
    </source>
</evidence>
<organism evidence="3 4">
    <name type="scientific">Oceanobacillus kimchii</name>
    <dbReference type="NCBI Taxonomy" id="746691"/>
    <lineage>
        <taxon>Bacteria</taxon>
        <taxon>Bacillati</taxon>
        <taxon>Bacillota</taxon>
        <taxon>Bacilli</taxon>
        <taxon>Bacillales</taxon>
        <taxon>Bacillaceae</taxon>
        <taxon>Oceanobacillus</taxon>
    </lineage>
</organism>
<dbReference type="Gene3D" id="3.90.550.10">
    <property type="entry name" value="Spore Coat Polysaccharide Biosynthesis Protein SpsA, Chain A"/>
    <property type="match status" value="1"/>
</dbReference>
<dbReference type="Proteomes" id="UP001275436">
    <property type="component" value="Unassembled WGS sequence"/>
</dbReference>
<dbReference type="Pfam" id="PF00535">
    <property type="entry name" value="Glycos_transf_2"/>
    <property type="match status" value="1"/>
</dbReference>
<evidence type="ECO:0000259" key="2">
    <source>
        <dbReference type="Pfam" id="PF00535"/>
    </source>
</evidence>
<feature type="domain" description="Glycosyltransferase 2-like" evidence="2">
    <location>
        <begin position="9"/>
        <end position="135"/>
    </location>
</feature>
<comment type="similarity">
    <text evidence="1">Belongs to the glycosyltransferase 2 family.</text>
</comment>
<dbReference type="CDD" id="cd00761">
    <property type="entry name" value="Glyco_tranf_GTA_type"/>
    <property type="match status" value="1"/>
</dbReference>
<dbReference type="InterPro" id="IPR029044">
    <property type="entry name" value="Nucleotide-diphossugar_trans"/>
</dbReference>
<dbReference type="InterPro" id="IPR001173">
    <property type="entry name" value="Glyco_trans_2-like"/>
</dbReference>
<name>A0ABQ5TLA8_9BACI</name>
<reference evidence="3 4" key="1">
    <citation type="submission" date="2023-02" db="EMBL/GenBank/DDBJ databases">
        <title>Oceanobacillus kimchii IFOP_LL358 isolated form Alexandrium catenella lab strain.</title>
        <authorList>
            <person name="Gajardo G."/>
            <person name="Ueki S."/>
            <person name="Maruyama F."/>
        </authorList>
    </citation>
    <scope>NUCLEOTIDE SEQUENCE [LARGE SCALE GENOMIC DNA]</scope>
    <source>
        <strain evidence="3 4">IFOP_LL358</strain>
    </source>
</reference>
<dbReference type="SUPFAM" id="SSF53448">
    <property type="entry name" value="Nucleotide-diphospho-sugar transferases"/>
    <property type="match status" value="1"/>
</dbReference>
<comment type="caution">
    <text evidence="3">The sequence shown here is derived from an EMBL/GenBank/DDBJ whole genome shotgun (WGS) entry which is preliminary data.</text>
</comment>
<gene>
    <name evidence="3" type="primary">tuaG</name>
    <name evidence="3" type="ORF">MACH08_33950</name>
</gene>
<sequence>MVSNTPLVSVITPTFNSSEFIAETIQSVVAQTYTNWEMIIVDDCSTDNTVEKVKEYQDKDNRIHLYELKQNSGSAIARNTAMDHAEGRYIAFLDSDDLWLPEKLAKQLSFMKEKDIAFSFTKYTRILEDGTKTNAVSTTPESVNYDDLMKRCVIGCLTVMLDRDKIGEMRMVNIRTRQDYAFWLQITKKGYLAYGLPEILSEYRLVDNSISSNKWKAAKRNWYVFRKIENQSLIKSIYYFTHYVIRSLMDLWRWKTKR</sequence>
<evidence type="ECO:0000313" key="4">
    <source>
        <dbReference type="Proteomes" id="UP001275436"/>
    </source>
</evidence>
<dbReference type="PANTHER" id="PTHR22916:SF3">
    <property type="entry name" value="UDP-GLCNAC:BETAGAL BETA-1,3-N-ACETYLGLUCOSAMINYLTRANSFERASE-LIKE PROTEIN 1"/>
    <property type="match status" value="1"/>
</dbReference>
<dbReference type="EMBL" id="BSKO01000001">
    <property type="protein sequence ID" value="GLO67611.1"/>
    <property type="molecule type" value="Genomic_DNA"/>
</dbReference>
<keyword evidence="4" id="KW-1185">Reference proteome</keyword>
<proteinExistence type="inferred from homology"/>
<protein>
    <submittedName>
        <fullName evidence="3">Teichuronic acid biosynthesis glycosyltransferase TuaG</fullName>
    </submittedName>
</protein>
<accession>A0ABQ5TLA8</accession>